<organism evidence="2 3">
    <name type="scientific">Physocladia obscura</name>
    <dbReference type="NCBI Taxonomy" id="109957"/>
    <lineage>
        <taxon>Eukaryota</taxon>
        <taxon>Fungi</taxon>
        <taxon>Fungi incertae sedis</taxon>
        <taxon>Chytridiomycota</taxon>
        <taxon>Chytridiomycota incertae sedis</taxon>
        <taxon>Chytridiomycetes</taxon>
        <taxon>Chytridiales</taxon>
        <taxon>Chytriomycetaceae</taxon>
        <taxon>Physocladia</taxon>
    </lineage>
</organism>
<protein>
    <submittedName>
        <fullName evidence="2">Uncharacterized protein</fullName>
    </submittedName>
</protein>
<comment type="caution">
    <text evidence="2">The sequence shown here is derived from an EMBL/GenBank/DDBJ whole genome shotgun (WGS) entry which is preliminary data.</text>
</comment>
<sequence length="649" mass="71327">MPPSAAASVSSGWSLIHDDTQISRKQQTSTDTQYPQTTTNATITATTSNIVPMKSTAAGIIPIPATSSKDRLVISTCIYRFLADCTAPGFPISYDSASIMTPKFDSAFDYIYRIVKATVAPPATLLLSLILADKILLKMKMRDDAMLRVDTSMNDNAFAASSWAQVTVFKEARVVAAWKRWVGDLMNWDFEINEVEWCESFLTANPVIRLLCAQNQFINAQIMSLKDQQRQREFEISAELSRTQLPVTCTIEWHKQQQKILEQQQLGLLPQYPARPFSPQSFIQPRVSSLQAKRSLPVIAPTQQQQYHHFLQQQQQQQQCASRGFFGAQPSQPHKQQALRSRCLPHIPDSNHYDDTEISSTSSSRSSTLFNGGASSVNSGSSASTNSRVSSVIASVVASYRKSINQIDFDGRDSATVSNKYSSTTGPGNGRGWLSATDGFGTRSQAVQPHQQLSYTDSTHPQNVVSTQAHRTQQQSYQSQPLENALQQQRNFPQKQWTSETSHGKTMELSTSLSSMQLSGVTTSICTRTSSLFSASTSDSVAATPEFLGISPATTAVMLAQRNSFSAVANACGPKVQGGSWGPRSRSGNSVGNVSQLQQQQVWSNVASKRQQQQQSLCRCVKDSQTCVGCVSMNSTDSAYPTQQQQRQL</sequence>
<feature type="compositionally biased region" description="Low complexity" evidence="1">
    <location>
        <begin position="359"/>
        <end position="385"/>
    </location>
</feature>
<keyword evidence="3" id="KW-1185">Reference proteome</keyword>
<evidence type="ECO:0000313" key="2">
    <source>
        <dbReference type="EMBL" id="KAJ3141431.1"/>
    </source>
</evidence>
<feature type="region of interest" description="Disordered" evidence="1">
    <location>
        <begin position="413"/>
        <end position="478"/>
    </location>
</feature>
<proteinExistence type="predicted"/>
<dbReference type="AlphaFoldDB" id="A0AAD5XIB4"/>
<feature type="region of interest" description="Disordered" evidence="1">
    <location>
        <begin position="345"/>
        <end position="385"/>
    </location>
</feature>
<accession>A0AAD5XIB4</accession>
<reference evidence="2" key="1">
    <citation type="submission" date="2020-05" db="EMBL/GenBank/DDBJ databases">
        <title>Phylogenomic resolution of chytrid fungi.</title>
        <authorList>
            <person name="Stajich J.E."/>
            <person name="Amses K."/>
            <person name="Simmons R."/>
            <person name="Seto K."/>
            <person name="Myers J."/>
            <person name="Bonds A."/>
            <person name="Quandt C.A."/>
            <person name="Barry K."/>
            <person name="Liu P."/>
            <person name="Grigoriev I."/>
            <person name="Longcore J.E."/>
            <person name="James T.Y."/>
        </authorList>
    </citation>
    <scope>NUCLEOTIDE SEQUENCE</scope>
    <source>
        <strain evidence="2">JEL0513</strain>
    </source>
</reference>
<feature type="compositionally biased region" description="Polar residues" evidence="1">
    <location>
        <begin position="442"/>
        <end position="478"/>
    </location>
</feature>
<dbReference type="Proteomes" id="UP001211907">
    <property type="component" value="Unassembled WGS sequence"/>
</dbReference>
<evidence type="ECO:0000313" key="3">
    <source>
        <dbReference type="Proteomes" id="UP001211907"/>
    </source>
</evidence>
<feature type="compositionally biased region" description="Polar residues" evidence="1">
    <location>
        <begin position="415"/>
        <end position="426"/>
    </location>
</feature>
<name>A0AAD5XIB4_9FUNG</name>
<evidence type="ECO:0000256" key="1">
    <source>
        <dbReference type="SAM" id="MobiDB-lite"/>
    </source>
</evidence>
<gene>
    <name evidence="2" type="ORF">HK100_006860</name>
</gene>
<dbReference type="EMBL" id="JADGJH010000032">
    <property type="protein sequence ID" value="KAJ3141431.1"/>
    <property type="molecule type" value="Genomic_DNA"/>
</dbReference>